<proteinExistence type="predicted"/>
<gene>
    <name evidence="2" type="ORF">KEM10_14265</name>
</gene>
<accession>A0ABS5JX20</accession>
<comment type="caution">
    <text evidence="2">The sequence shown here is derived from an EMBL/GenBank/DDBJ whole genome shotgun (WGS) entry which is preliminary data.</text>
</comment>
<feature type="chain" id="PRO_5046111118" description="Outer membrane protein beta-barrel domain-containing protein" evidence="1">
    <location>
        <begin position="19"/>
        <end position="210"/>
    </location>
</feature>
<evidence type="ECO:0000313" key="2">
    <source>
        <dbReference type="EMBL" id="MBS2099456.1"/>
    </source>
</evidence>
<reference evidence="2 3" key="1">
    <citation type="journal article" date="2015" name="Int. J. Syst. Evol. Microbiol.">
        <title>Carboxylicivirga linearis sp. nov., isolated from a sea cucumber culture pond.</title>
        <authorList>
            <person name="Wang F.Q."/>
            <person name="Zhou Y.X."/>
            <person name="Lin X.Z."/>
            <person name="Chen G.J."/>
            <person name="Du Z.J."/>
        </authorList>
    </citation>
    <scope>NUCLEOTIDE SEQUENCE [LARGE SCALE GENOMIC DNA]</scope>
    <source>
        <strain evidence="2 3">FB218</strain>
    </source>
</reference>
<feature type="signal peptide" evidence="1">
    <location>
        <begin position="1"/>
        <end position="18"/>
    </location>
</feature>
<sequence length="210" mass="23907">MKKIFLLFLLILPLTAYSQESHTIKELGLIFGEGNSPGITFRVGKPNSLFRFSSLLINGEKTTLSTASNDIDQKYYGLGLMVGKEFRIQLTDNLWARQGIDLTFRYQYEEVYYPNGSYNQTVYGSYYSNSGDLTEETNTYIPGFDLVFGLNYELTDNLIVGIELLPYFQMIKSKESITQGDNPTEDIKTRQFKYGIDSNSALLSIVLRLN</sequence>
<organism evidence="2 3">
    <name type="scientific">Carboxylicivirga linearis</name>
    <dbReference type="NCBI Taxonomy" id="1628157"/>
    <lineage>
        <taxon>Bacteria</taxon>
        <taxon>Pseudomonadati</taxon>
        <taxon>Bacteroidota</taxon>
        <taxon>Bacteroidia</taxon>
        <taxon>Marinilabiliales</taxon>
        <taxon>Marinilabiliaceae</taxon>
        <taxon>Carboxylicivirga</taxon>
    </lineage>
</organism>
<dbReference type="Proteomes" id="UP000708576">
    <property type="component" value="Unassembled WGS sequence"/>
</dbReference>
<evidence type="ECO:0000256" key="1">
    <source>
        <dbReference type="SAM" id="SignalP"/>
    </source>
</evidence>
<dbReference type="EMBL" id="JAGUCO010000011">
    <property type="protein sequence ID" value="MBS2099456.1"/>
    <property type="molecule type" value="Genomic_DNA"/>
</dbReference>
<keyword evidence="3" id="KW-1185">Reference proteome</keyword>
<keyword evidence="1" id="KW-0732">Signal</keyword>
<dbReference type="RefSeq" id="WP_212216698.1">
    <property type="nucleotide sequence ID" value="NZ_JAGUCO010000011.1"/>
</dbReference>
<name>A0ABS5JX20_9BACT</name>
<evidence type="ECO:0000313" key="3">
    <source>
        <dbReference type="Proteomes" id="UP000708576"/>
    </source>
</evidence>
<protein>
    <recommendedName>
        <fullName evidence="4">Outer membrane protein beta-barrel domain-containing protein</fullName>
    </recommendedName>
</protein>
<evidence type="ECO:0008006" key="4">
    <source>
        <dbReference type="Google" id="ProtNLM"/>
    </source>
</evidence>